<accession>A0A1X2G2D6</accession>
<feature type="region of interest" description="Disordered" evidence="1">
    <location>
        <begin position="1"/>
        <end position="36"/>
    </location>
</feature>
<feature type="region of interest" description="Disordered" evidence="1">
    <location>
        <begin position="2132"/>
        <end position="2215"/>
    </location>
</feature>
<dbReference type="STRING" id="101127.A0A1X2G2D6"/>
<feature type="compositionally biased region" description="Polar residues" evidence="1">
    <location>
        <begin position="1809"/>
        <end position="1829"/>
    </location>
</feature>
<gene>
    <name evidence="3" type="ORF">DM01DRAFT_1387301</name>
</gene>
<evidence type="ECO:0000256" key="1">
    <source>
        <dbReference type="SAM" id="MobiDB-lite"/>
    </source>
</evidence>
<dbReference type="EMBL" id="MCGT01000064">
    <property type="protein sequence ID" value="ORX42676.1"/>
    <property type="molecule type" value="Genomic_DNA"/>
</dbReference>
<feature type="compositionally biased region" description="Low complexity" evidence="1">
    <location>
        <begin position="11"/>
        <end position="25"/>
    </location>
</feature>
<feature type="compositionally biased region" description="Polar residues" evidence="1">
    <location>
        <begin position="2199"/>
        <end position="2212"/>
    </location>
</feature>
<dbReference type="GO" id="GO:0005261">
    <property type="term" value="F:monoatomic cation channel activity"/>
    <property type="evidence" value="ECO:0007669"/>
    <property type="project" value="TreeGrafter"/>
</dbReference>
<feature type="compositionally biased region" description="Polar residues" evidence="1">
    <location>
        <begin position="1427"/>
        <end position="1436"/>
    </location>
</feature>
<dbReference type="InterPro" id="IPR046460">
    <property type="entry name" value="UNC80_C"/>
</dbReference>
<feature type="compositionally biased region" description="Polar residues" evidence="1">
    <location>
        <begin position="2466"/>
        <end position="2488"/>
    </location>
</feature>
<dbReference type="OrthoDB" id="5584001at2759"/>
<feature type="region of interest" description="Disordered" evidence="1">
    <location>
        <begin position="1421"/>
        <end position="1441"/>
    </location>
</feature>
<comment type="caution">
    <text evidence="3">The sequence shown here is derived from an EMBL/GenBank/DDBJ whole genome shotgun (WGS) entry which is preliminary data.</text>
</comment>
<feature type="region of interest" description="Disordered" evidence="1">
    <location>
        <begin position="2464"/>
        <end position="2488"/>
    </location>
</feature>
<feature type="compositionally biased region" description="Polar residues" evidence="1">
    <location>
        <begin position="2165"/>
        <end position="2178"/>
    </location>
</feature>
<dbReference type="InterPro" id="IPR016024">
    <property type="entry name" value="ARM-type_fold"/>
</dbReference>
<evidence type="ECO:0000313" key="4">
    <source>
        <dbReference type="Proteomes" id="UP000242146"/>
    </source>
</evidence>
<feature type="compositionally biased region" description="Polar residues" evidence="1">
    <location>
        <begin position="1"/>
        <end position="10"/>
    </location>
</feature>
<dbReference type="GO" id="GO:0034703">
    <property type="term" value="C:cation channel complex"/>
    <property type="evidence" value="ECO:0007669"/>
    <property type="project" value="TreeGrafter"/>
</dbReference>
<evidence type="ECO:0000313" key="3">
    <source>
        <dbReference type="EMBL" id="ORX42676.1"/>
    </source>
</evidence>
<dbReference type="SUPFAM" id="SSF48371">
    <property type="entry name" value="ARM repeat"/>
    <property type="match status" value="2"/>
</dbReference>
<sequence length="2561" mass="288512">MSSRSDNDTWSPASPSLIPSPASLPTAPPIDTPSITHVVDAQQRWSRLREAVLTNNDSSRSSPSSSPSRQSRHGLFNTFRPFNPLQEARQLQKDAVMTPFATTKLSGLTRDNKAGIYAATTIVQQDKYRLERESYRLERELKKILIHPHSLNRNATLAVADQPINLHAELTLILDTLHQHPQANKIPLLDDLLTFIVCPFYHIPVQVPDCQLALDVFEYIRQRFTNLNTMENYEMALFCCRALAVQHTNLKLRVISFLRDIASSESQAALPSLPCVFHSLVYTLTEAMVCDILQTSSPDNDRTIHKSILDLLDALASGKWIPVLGEGWETYCKPGSSVVPVAVARFCVLEGLCKVLMINHCGEVDPYKDTINRASEQSFETVMDQLILEQLLNRYWEEPTIESLPSFLSAVFTLSEAAIEMFLYGSKDDLTHPKSSASLLWQLFQEKLPVIKLRQYVSTASNNKLQQAVATNAIITVMTLLSICRLDLHSIDGGTTATSHADGDLKVPRLLAEQKSCFQVTVRSAQAYFTKLWRSGFQDDIIALTHGMLEDSAGERVMVIYENMAFYLDDSPISEEIVNKTLPVLFNRLTSTYPAPFPTLCQLLVKLSKGYRLAFYRPVVSCVAAKQPESVVSWLALFSCLRRYMSAVQLWMQDGEMICVLLLSDVGMSEGDRPSSVPSTGVSAASWGSTSLGQCVVAAELLWAVRELRQRQHNPERNMEEDELGKKFLIDLERRFAVFMAAKEKSKWIPMPLRVIISNLLSEIRFFCNTTHRPGWLTRAIEWAVQPLENDSFTPIADSAPGGSVTTVTIHPAMLEDASLMFERIGMVYATTLEQLVFESSEHIEYGGERPMMTANQSSLTLDDVHAQVFNDPLAFRSKRQLIISMVYPINRHASASLDLSPPALTSSSYHKTMATASELSKVRLEELIKIHQDPFEAVLSLLVTVFTTMSNQEFSKLVKPLWQRYMNPIHPSVFLPAAFLFMQCGEKVPDSVIQNTVHDFYDPDPLKRSDALLKLAALSTYRLNVLSLEYIQTSTKRRPFRGDGGAFSTPFVAADLGTDQLTMDEPRWMAKLKNASNFPIELKRQIQELGWDDEDEGEEYEALKKVLTPLVLLPSQYLDEIYDRQDDAEDTSTTRPTNQSTQVGWATLIGNIVSRRKRATVVPSINTSFFSIVDGLCDNYCGVHNSLRELLEKYLRDDPDLFLRGFLSELGKSDVTTVRDTLTRLYALVHMQAKLPPAFTHTLFNNLAGMLKWLCREHGGQNSLAILNLTHSILAQLVLSTNELSMRDFRKNKIEAILVSTGRFWFQLEQPVSMFPRRLIDHRTTFTTLDIPDDLFHVATLRISHIQFLTSFLIRYPREVYAVKKTLRSYERMTGTEQPTSSASSLNLPDDDPDAFYLPDLSLRHSPSHHVHVLRQFQRQEKKSVFNRQPSQRQHASSKKFNHHRFAYPHRHYQHHGHDSDGPMFVPLEMLEDEIEGSFGAGADRQTYQQEIGDTDEIDRMQAQSRPTQEEEDVDMLSLLRDRVWLRFIDTLLNGLNKNYNDRDELERILGSVNGILMRHYYDYGLVGQALVLFTRLATRFKRLFSSNHGYHAFLPALFKVYCQVESYPHIRSAVTFAWCRFYAVHEEAFVFQMLGSLAPLILTAYRRSPMLGAWMADNFFSLMKAMDDPPQLGQTSDVLGLQLQVELDDHERSIQEQIDAVSNPMVMPLATSILKPLARSVTTPITPLVINNYSNQPFPLGNFIKLFLTIIAYDPNSLRAEQFVKIFRHLLPFCFSSSAEIASLIHDGMDALITIFVKFSRNSVPTFGSQTSNTNTEHRNSSLSDTHQQQDQQQRQRLLNEGDGAKVPGEGNFASAQHAYGKNWQQNDRYTIKVEFTRLIRQFYRCGGHLAEQQRTNMGFVLRMVLRDTGIARSKRIKHTLWLKDYWVDEIQAVQPPDYLSYAKAFLKGLHQIQQQWRAQYKNMDSCGIFQGLAFVVRAFYEKGLPLADNLHRFIKERFVGFGLTLASHGGKSGDFSDADRFERFCQALVQLILALMEVPSSVNVLQEFQQVPSTASLFAKVVIPISFEFGQHLPPHHYQTDALMSQWRDLLNIAMKACTHSLHIRQRQQNRSSVPSSVRFSGIISKASSLKEDTRSMQGDVEPWQPHQIPCDAIQPIPSPNLHPSSPTHTHQPSQIRPLPFDASADSNGDRPPSRPTSALNTENPSQTRPPAVHVSSSALLLVLGLTAIKVIVLRGQLHRMDTNSIGLVTRLAYFIKSTLIFDDKLHRGNVSNPSSAKVPSSPLTSLRPSPFLPSSSSSHRQPPSSPISPNFVVTPTDSASRHRGVSGHTPSSPTAPLSYVPPSMYQVSVSTLFDYASWKFLEFIVFTKSPLMLPLSGFVKEKLIMATKDSALSTSQPSPASPISASSPFAPMQVRSPGLLAPTASRLATSSSASCPRDAIAIPISPSSIASPDLMPNEINWRASSSNDSVDQHQHPLSSRAQSLTSPASSLHDLLKHFLDQRYQTVEHIRLLLDFPSQPTGISTSTQRSVFMKSWSNREALQNMSHEWRSLLAIDIE</sequence>
<feature type="compositionally biased region" description="Low complexity" evidence="1">
    <location>
        <begin position="2283"/>
        <end position="2306"/>
    </location>
</feature>
<feature type="region of interest" description="Disordered" evidence="1">
    <location>
        <begin position="1809"/>
        <end position="1835"/>
    </location>
</feature>
<dbReference type="GO" id="GO:0055080">
    <property type="term" value="P:monoatomic cation homeostasis"/>
    <property type="evidence" value="ECO:0007669"/>
    <property type="project" value="TreeGrafter"/>
</dbReference>
<feature type="compositionally biased region" description="Low complexity" evidence="1">
    <location>
        <begin position="58"/>
        <end position="69"/>
    </location>
</feature>
<dbReference type="PANTHER" id="PTHR31781:SF1">
    <property type="entry name" value="PROTEIN UNC-80 HOMOLOG"/>
    <property type="match status" value="1"/>
</dbReference>
<feature type="domain" description="Protein UNC80 C-terminal" evidence="2">
    <location>
        <begin position="1517"/>
        <end position="1670"/>
    </location>
</feature>
<proteinExistence type="predicted"/>
<keyword evidence="4" id="KW-1185">Reference proteome</keyword>
<organism evidence="3 4">
    <name type="scientific">Hesseltinella vesiculosa</name>
    <dbReference type="NCBI Taxonomy" id="101127"/>
    <lineage>
        <taxon>Eukaryota</taxon>
        <taxon>Fungi</taxon>
        <taxon>Fungi incertae sedis</taxon>
        <taxon>Mucoromycota</taxon>
        <taxon>Mucoromycotina</taxon>
        <taxon>Mucoromycetes</taxon>
        <taxon>Mucorales</taxon>
        <taxon>Cunninghamellaceae</taxon>
        <taxon>Hesseltinella</taxon>
    </lineage>
</organism>
<dbReference type="Proteomes" id="UP000242146">
    <property type="component" value="Unassembled WGS sequence"/>
</dbReference>
<dbReference type="Pfam" id="PF20262">
    <property type="entry name" value="UNC80_C"/>
    <property type="match status" value="1"/>
</dbReference>
<protein>
    <recommendedName>
        <fullName evidence="2">Protein UNC80 C-terminal domain-containing protein</fullName>
    </recommendedName>
</protein>
<reference evidence="3 4" key="1">
    <citation type="submission" date="2016-07" db="EMBL/GenBank/DDBJ databases">
        <title>Pervasive Adenine N6-methylation of Active Genes in Fungi.</title>
        <authorList>
            <consortium name="DOE Joint Genome Institute"/>
            <person name="Mondo S.J."/>
            <person name="Dannebaum R.O."/>
            <person name="Kuo R.C."/>
            <person name="Labutti K."/>
            <person name="Haridas S."/>
            <person name="Kuo A."/>
            <person name="Salamov A."/>
            <person name="Ahrendt S.R."/>
            <person name="Lipzen A."/>
            <person name="Sullivan W."/>
            <person name="Andreopoulos W.B."/>
            <person name="Clum A."/>
            <person name="Lindquist E."/>
            <person name="Daum C."/>
            <person name="Ramamoorthy G.K."/>
            <person name="Gryganskyi A."/>
            <person name="Culley D."/>
            <person name="Magnuson J.K."/>
            <person name="James T.Y."/>
            <person name="O'Malley M.A."/>
            <person name="Stajich J.E."/>
            <person name="Spatafora J.W."/>
            <person name="Visel A."/>
            <person name="Grigoriev I.V."/>
        </authorList>
    </citation>
    <scope>NUCLEOTIDE SEQUENCE [LARGE SCALE GENOMIC DNA]</scope>
    <source>
        <strain evidence="3 4">NRRL 3301</strain>
    </source>
</reference>
<feature type="region of interest" description="Disordered" evidence="1">
    <location>
        <begin position="53"/>
        <end position="78"/>
    </location>
</feature>
<feature type="region of interest" description="Disordered" evidence="1">
    <location>
        <begin position="2275"/>
        <end position="2341"/>
    </location>
</feature>
<evidence type="ECO:0000259" key="2">
    <source>
        <dbReference type="Pfam" id="PF20262"/>
    </source>
</evidence>
<dbReference type="PANTHER" id="PTHR31781">
    <property type="entry name" value="UNC80"/>
    <property type="match status" value="1"/>
</dbReference>
<name>A0A1X2G2D6_9FUNG</name>